<organism evidence="2 3">
    <name type="scientific">Chryseobacterium lacus</name>
    <dbReference type="NCBI Taxonomy" id="2058346"/>
    <lineage>
        <taxon>Bacteria</taxon>
        <taxon>Pseudomonadati</taxon>
        <taxon>Bacteroidota</taxon>
        <taxon>Flavobacteriia</taxon>
        <taxon>Flavobacteriales</taxon>
        <taxon>Weeksellaceae</taxon>
        <taxon>Chryseobacterium group</taxon>
        <taxon>Chryseobacterium</taxon>
    </lineage>
</organism>
<comment type="caution">
    <text evidence="2">The sequence shown here is derived from an EMBL/GenBank/DDBJ whole genome shotgun (WGS) entry which is preliminary data.</text>
</comment>
<keyword evidence="3" id="KW-1185">Reference proteome</keyword>
<dbReference type="EMBL" id="QPIE01000002">
    <property type="protein sequence ID" value="RCU43907.1"/>
    <property type="molecule type" value="Genomic_DNA"/>
</dbReference>
<feature type="transmembrane region" description="Helical" evidence="1">
    <location>
        <begin position="29"/>
        <end position="48"/>
    </location>
</feature>
<keyword evidence="1" id="KW-0472">Membrane</keyword>
<accession>A0A368N064</accession>
<dbReference type="InterPro" id="IPR016024">
    <property type="entry name" value="ARM-type_fold"/>
</dbReference>
<gene>
    <name evidence="2" type="ORF">DQ356_02450</name>
</gene>
<dbReference type="Proteomes" id="UP000252172">
    <property type="component" value="Unassembled WGS sequence"/>
</dbReference>
<evidence type="ECO:0000256" key="1">
    <source>
        <dbReference type="SAM" id="Phobius"/>
    </source>
</evidence>
<dbReference type="InterPro" id="IPR011989">
    <property type="entry name" value="ARM-like"/>
</dbReference>
<reference evidence="2 3" key="1">
    <citation type="submission" date="2018-07" db="EMBL/GenBank/DDBJ databases">
        <title>Chryseobacterium lacus sp. nov., isolated from lake water.</title>
        <authorList>
            <person name="Li C.-M."/>
        </authorList>
    </citation>
    <scope>NUCLEOTIDE SEQUENCE [LARGE SCALE GENOMIC DNA]</scope>
    <source>
        <strain evidence="2 3">YLOS41</strain>
    </source>
</reference>
<evidence type="ECO:0000313" key="2">
    <source>
        <dbReference type="EMBL" id="RCU43907.1"/>
    </source>
</evidence>
<dbReference type="AlphaFoldDB" id="A0A368N064"/>
<dbReference type="SUPFAM" id="SSF48371">
    <property type="entry name" value="ARM repeat"/>
    <property type="match status" value="1"/>
</dbReference>
<keyword evidence="1" id="KW-1133">Transmembrane helix</keyword>
<proteinExistence type="predicted"/>
<name>A0A368N064_9FLAO</name>
<sequence length="379" mass="44502">MMDTIKFYLYYLDSLFIGYPFVIRMTVSLITLLISLYVIAMVRIVVTVRKRKRDNARRENISERFGEKLRTVLLTEQEMSFFEIKDLLNPNDTVFKNWEKRYITDLVIQLKEKPSFNDHNYTHLLEIFPLLEFWEKKLQKDNLGESKNAIRILDQIKQGITGSLFSKKINSNEASLRKHIKSEYLKYASNDAFKFLENNFDKDFNGLDGVRLHDSLKERDAARPLPLLTKWLKNSGNEFYQSFIIKEIGYFEQRAAAPYLVEFFKETDSVEVKSEIANTLGVLKYEDAISLLAQEYPYQNTVVQEAIIDMMGELRTKKAFDFLKEIYPETQNNETVIKIIKNLYKIDKRKTNTFIQKSAPTSFEKETLAYIKHNAVTSV</sequence>
<dbReference type="RefSeq" id="WP_126723220.1">
    <property type="nucleotide sequence ID" value="NZ_QPIE01000002.1"/>
</dbReference>
<dbReference type="Gene3D" id="1.25.10.10">
    <property type="entry name" value="Leucine-rich Repeat Variant"/>
    <property type="match status" value="1"/>
</dbReference>
<evidence type="ECO:0000313" key="3">
    <source>
        <dbReference type="Proteomes" id="UP000252172"/>
    </source>
</evidence>
<protein>
    <submittedName>
        <fullName evidence="2">HEAT repeat domain-containing protein</fullName>
    </submittedName>
</protein>
<keyword evidence="1" id="KW-0812">Transmembrane</keyword>
<dbReference type="OrthoDB" id="697008at2"/>